<evidence type="ECO:0000256" key="1">
    <source>
        <dbReference type="ARBA" id="ARBA00005417"/>
    </source>
</evidence>
<dbReference type="GO" id="GO:0015833">
    <property type="term" value="P:peptide transport"/>
    <property type="evidence" value="ECO:0007669"/>
    <property type="project" value="InterPro"/>
</dbReference>
<protein>
    <submittedName>
        <fullName evidence="6">Oligopeptide transport system ATP-binding protein</fullName>
    </submittedName>
</protein>
<comment type="caution">
    <text evidence="6">The sequence shown here is derived from an EMBL/GenBank/DDBJ whole genome shotgun (WGS) entry which is preliminary data.</text>
</comment>
<dbReference type="OrthoDB" id="5170605at2"/>
<accession>A0A543DPV1</accession>
<dbReference type="PANTHER" id="PTHR43776">
    <property type="entry name" value="TRANSPORT ATP-BINDING PROTEIN"/>
    <property type="match status" value="1"/>
</dbReference>
<dbReference type="RefSeq" id="WP_142055405.1">
    <property type="nucleotide sequence ID" value="NZ_VFPA01000002.1"/>
</dbReference>
<dbReference type="CDD" id="cd03257">
    <property type="entry name" value="ABC_NikE_OppD_transporters"/>
    <property type="match status" value="1"/>
</dbReference>
<dbReference type="FunFam" id="3.40.50.300:FF:000016">
    <property type="entry name" value="Oligopeptide ABC transporter ATP-binding component"/>
    <property type="match status" value="1"/>
</dbReference>
<dbReference type="EMBL" id="VFPA01000002">
    <property type="protein sequence ID" value="TQM11334.1"/>
    <property type="molecule type" value="Genomic_DNA"/>
</dbReference>
<keyword evidence="3" id="KW-0547">Nucleotide-binding</keyword>
<evidence type="ECO:0000313" key="7">
    <source>
        <dbReference type="Proteomes" id="UP000315677"/>
    </source>
</evidence>
<dbReference type="InterPro" id="IPR017871">
    <property type="entry name" value="ABC_transporter-like_CS"/>
</dbReference>
<dbReference type="GO" id="GO:0016887">
    <property type="term" value="F:ATP hydrolysis activity"/>
    <property type="evidence" value="ECO:0007669"/>
    <property type="project" value="InterPro"/>
</dbReference>
<gene>
    <name evidence="6" type="ORF">FB558_3893</name>
</gene>
<keyword evidence="4 6" id="KW-0067">ATP-binding</keyword>
<feature type="domain" description="ABC transporter" evidence="5">
    <location>
        <begin position="5"/>
        <end position="255"/>
    </location>
</feature>
<dbReference type="Gene3D" id="3.40.50.300">
    <property type="entry name" value="P-loop containing nucleotide triphosphate hydrolases"/>
    <property type="match status" value="1"/>
</dbReference>
<dbReference type="Pfam" id="PF08352">
    <property type="entry name" value="oligo_HPY"/>
    <property type="match status" value="1"/>
</dbReference>
<dbReference type="Proteomes" id="UP000315677">
    <property type="component" value="Unassembled WGS sequence"/>
</dbReference>
<dbReference type="Pfam" id="PF00005">
    <property type="entry name" value="ABC_tran"/>
    <property type="match status" value="1"/>
</dbReference>
<evidence type="ECO:0000256" key="2">
    <source>
        <dbReference type="ARBA" id="ARBA00022448"/>
    </source>
</evidence>
<evidence type="ECO:0000313" key="6">
    <source>
        <dbReference type="EMBL" id="TQM11334.1"/>
    </source>
</evidence>
<name>A0A543DPV1_9PSEU</name>
<organism evidence="6 7">
    <name type="scientific">Pseudonocardia kunmingensis</name>
    <dbReference type="NCBI Taxonomy" id="630975"/>
    <lineage>
        <taxon>Bacteria</taxon>
        <taxon>Bacillati</taxon>
        <taxon>Actinomycetota</taxon>
        <taxon>Actinomycetes</taxon>
        <taxon>Pseudonocardiales</taxon>
        <taxon>Pseudonocardiaceae</taxon>
        <taxon>Pseudonocardia</taxon>
    </lineage>
</organism>
<dbReference type="InterPro" id="IPR003593">
    <property type="entry name" value="AAA+_ATPase"/>
</dbReference>
<dbReference type="InterPro" id="IPR003439">
    <property type="entry name" value="ABC_transporter-like_ATP-bd"/>
</dbReference>
<proteinExistence type="inferred from homology"/>
<reference evidence="6 7" key="1">
    <citation type="submission" date="2019-06" db="EMBL/GenBank/DDBJ databases">
        <title>Sequencing the genomes of 1000 actinobacteria strains.</title>
        <authorList>
            <person name="Klenk H.-P."/>
        </authorList>
    </citation>
    <scope>NUCLEOTIDE SEQUENCE [LARGE SCALE GENOMIC DNA]</scope>
    <source>
        <strain evidence="6 7">DSM 45301</strain>
    </source>
</reference>
<dbReference type="InterPro" id="IPR013563">
    <property type="entry name" value="Oligopep_ABC_C"/>
</dbReference>
<dbReference type="GO" id="GO:0055085">
    <property type="term" value="P:transmembrane transport"/>
    <property type="evidence" value="ECO:0007669"/>
    <property type="project" value="UniProtKB-ARBA"/>
</dbReference>
<dbReference type="PROSITE" id="PS00211">
    <property type="entry name" value="ABC_TRANSPORTER_1"/>
    <property type="match status" value="1"/>
</dbReference>
<dbReference type="NCBIfam" id="TIGR01727">
    <property type="entry name" value="oligo_HPY"/>
    <property type="match status" value="1"/>
</dbReference>
<keyword evidence="2" id="KW-0813">Transport</keyword>
<keyword evidence="7" id="KW-1185">Reference proteome</keyword>
<sequence>MTPVVEVSGLYKSYPARRNMLGRVVETTDAVRDVGFTIEPGTTLGIVGETGAGKSTVGRLVLRLIEADSGTVSMFGEDVRALSAPQLRSLRRRAQMIFQDPFSSLDPRMVIRDVVGEPFTIHHGLRGEERDHRVLELLERVGMRADHLDRYPREFSGGQLQRIAIARALATDPDFIVCDEPVAALDVSIQAQVLNLLLDLQAERGISYLFISHDLSLVRFLAHRVAVMQRGEIVEMGDAEELFAEPRHPYTKALVAAIPTARPRRERARGVALPTGLVPADPSRNGVVSC</sequence>
<dbReference type="SMART" id="SM00382">
    <property type="entry name" value="AAA"/>
    <property type="match status" value="1"/>
</dbReference>
<evidence type="ECO:0000256" key="4">
    <source>
        <dbReference type="ARBA" id="ARBA00022840"/>
    </source>
</evidence>
<dbReference type="InterPro" id="IPR027417">
    <property type="entry name" value="P-loop_NTPase"/>
</dbReference>
<dbReference type="GO" id="GO:0005524">
    <property type="term" value="F:ATP binding"/>
    <property type="evidence" value="ECO:0007669"/>
    <property type="project" value="UniProtKB-KW"/>
</dbReference>
<comment type="similarity">
    <text evidence="1">Belongs to the ABC transporter superfamily.</text>
</comment>
<dbReference type="SUPFAM" id="SSF52540">
    <property type="entry name" value="P-loop containing nucleoside triphosphate hydrolases"/>
    <property type="match status" value="1"/>
</dbReference>
<evidence type="ECO:0000256" key="3">
    <source>
        <dbReference type="ARBA" id="ARBA00022741"/>
    </source>
</evidence>
<dbReference type="AlphaFoldDB" id="A0A543DPV1"/>
<dbReference type="InterPro" id="IPR050319">
    <property type="entry name" value="ABC_transp_ATP-bind"/>
</dbReference>
<dbReference type="PROSITE" id="PS50893">
    <property type="entry name" value="ABC_TRANSPORTER_2"/>
    <property type="match status" value="1"/>
</dbReference>
<dbReference type="PANTHER" id="PTHR43776:SF7">
    <property type="entry name" value="D,D-DIPEPTIDE TRANSPORT ATP-BINDING PROTEIN DDPF-RELATED"/>
    <property type="match status" value="1"/>
</dbReference>
<evidence type="ECO:0000259" key="5">
    <source>
        <dbReference type="PROSITE" id="PS50893"/>
    </source>
</evidence>